<dbReference type="Gene3D" id="3.30.70.1440">
    <property type="entry name" value="Multidrug efflux transporter AcrB pore domain"/>
    <property type="match status" value="1"/>
</dbReference>
<reference evidence="2" key="1">
    <citation type="journal article" date="2014" name="Int. J. Syst. Evol. Microbiol.">
        <title>Complete genome sequence of Corynebacterium casei LMG S-19264T (=DSM 44701T), isolated from a smear-ripened cheese.</title>
        <authorList>
            <consortium name="US DOE Joint Genome Institute (JGI-PGF)"/>
            <person name="Walter F."/>
            <person name="Albersmeier A."/>
            <person name="Kalinowski J."/>
            <person name="Ruckert C."/>
        </authorList>
    </citation>
    <scope>NUCLEOTIDE SEQUENCE</scope>
    <source>
        <strain evidence="2">KCTC 23430</strain>
    </source>
</reference>
<feature type="transmembrane region" description="Helical" evidence="1">
    <location>
        <begin position="466"/>
        <end position="489"/>
    </location>
</feature>
<dbReference type="InterPro" id="IPR001036">
    <property type="entry name" value="Acrflvin-R"/>
</dbReference>
<dbReference type="Gene3D" id="3.30.70.1320">
    <property type="entry name" value="Multidrug efflux transporter AcrB pore domain like"/>
    <property type="match status" value="1"/>
</dbReference>
<dbReference type="Gene3D" id="1.20.1640.10">
    <property type="entry name" value="Multidrug efflux transporter AcrB transmembrane domain"/>
    <property type="match status" value="2"/>
</dbReference>
<protein>
    <submittedName>
        <fullName evidence="2">Acriflavin resistance protein</fullName>
    </submittedName>
</protein>
<sequence>MLANTLFNNRRYFSLVLLVIVVVGLTSFRSIGRQEDPTITNFVATVKTFYPGATPDRVEALVTRIIEDELREIPEVEEISSTSSTGVSFVTVQLLDSLSDEALERGWSEIRDAVDDAAQSFPPGVSPSQIDTDIMSSYVRIVAIRSADHSEAPLTLLKRIAEDFADRSRNFTGTKLVDLFGMPEEEIRVQVDEMALAARGISFAEVAAALRAADPKVSAGRTTGTNGQFLIEVAGDFDSQERIREVIVRTTADGRAVRIADIASVYKAAVTPPRSLAFSQGHPSILVGVSMKEGLQVDRWSADFDDFMNDFRANAPAGIIIETSYDQSGYTRERLNGVAANLAIGVSLVILVLLFTLGWRAAVVVAVILPLCSLMSLTLLYYIDVPIHQMSVTGLVVALGLLVDGSIVVTDEVRKRLLDGRSAGQAITDSVSRMRVPLLSSTATTVLAFTPMVILQGPAGDFLGSIATSVVVMLGSSLVLALTVTPVLAARLLPGGLERGGHWWNLGMDSGALGQWFVRSLDWSLTHKAASIVLALALPITGFLAFPTLTAQFFPGTDRDQLYIQVSMPNGSSLENTRAIVGQMDERLRGEPLIRRVDWTVGESPPGFYYNMRRAQDGIPSYAEALVLTRDENKTDALIRRLQREFDSAYPGARTIVRGIDQGPPVDAPLEVLVLGPNLEVLRELGEQFRQRMEMVPDITHTTTSLTAGAPKVVFNLDEQRLRLAGLQLADVADTLDAALLGRTGGEILEDTERLPVRARLIEESWSDSEQILNMRLPIAAATGADRLPAVPLNTLGSFDIVPSRSPISRENGVRVNKVQGYLVRGVLPEEALKLLRQDLADNPIPLPVGYKFQFGGDSDERAGVVEDIMAPMGLILALMLATILLTFNSWRLSAVSFLVCICSLGLSLLSLALFNYPFGVQALIGVIGSIGVSINAAIIIMTALQLDKGAMTGDVIATRNVIMDSSRHIVSTTVTTFGGFLPLILEGSQFWPPFAMAIAGGVLLSTIVSFYLVPPLFLLVSRKTPEALATSEPAEPTITANNVKKLHHA</sequence>
<comment type="caution">
    <text evidence="2">The sequence shown here is derived from an EMBL/GenBank/DDBJ whole genome shotgun (WGS) entry which is preliminary data.</text>
</comment>
<organism evidence="2 3">
    <name type="scientific">Parahalioglobus pacificus</name>
    <dbReference type="NCBI Taxonomy" id="930806"/>
    <lineage>
        <taxon>Bacteria</taxon>
        <taxon>Pseudomonadati</taxon>
        <taxon>Pseudomonadota</taxon>
        <taxon>Gammaproteobacteria</taxon>
        <taxon>Cellvibrionales</taxon>
        <taxon>Halieaceae</taxon>
        <taxon>Parahalioglobus</taxon>
    </lineage>
</organism>
<keyword evidence="1" id="KW-1133">Transmembrane helix</keyword>
<feature type="transmembrane region" description="Helical" evidence="1">
    <location>
        <begin position="12"/>
        <end position="31"/>
    </location>
</feature>
<dbReference type="GO" id="GO:0042910">
    <property type="term" value="F:xenobiotic transmembrane transporter activity"/>
    <property type="evidence" value="ECO:0007669"/>
    <property type="project" value="TreeGrafter"/>
</dbReference>
<feature type="transmembrane region" description="Helical" evidence="1">
    <location>
        <begin position="992"/>
        <end position="1014"/>
    </location>
</feature>
<keyword evidence="3" id="KW-1185">Reference proteome</keyword>
<feature type="transmembrane region" description="Helical" evidence="1">
    <location>
        <begin position="966"/>
        <end position="986"/>
    </location>
</feature>
<feature type="transmembrane region" description="Helical" evidence="1">
    <location>
        <begin position="389"/>
        <end position="409"/>
    </location>
</feature>
<keyword evidence="1" id="KW-0472">Membrane</keyword>
<dbReference type="Proteomes" id="UP000644693">
    <property type="component" value="Unassembled WGS sequence"/>
</dbReference>
<dbReference type="GO" id="GO:0005886">
    <property type="term" value="C:plasma membrane"/>
    <property type="evidence" value="ECO:0007669"/>
    <property type="project" value="TreeGrafter"/>
</dbReference>
<dbReference type="SUPFAM" id="SSF82693">
    <property type="entry name" value="Multidrug efflux transporter AcrB pore domain, PN1, PN2, PC1 and PC2 subdomains"/>
    <property type="match status" value="3"/>
</dbReference>
<keyword evidence="1" id="KW-0812">Transmembrane</keyword>
<dbReference type="EMBL" id="BMYM01000001">
    <property type="protein sequence ID" value="GHD30300.1"/>
    <property type="molecule type" value="Genomic_DNA"/>
</dbReference>
<dbReference type="InterPro" id="IPR027463">
    <property type="entry name" value="AcrB_DN_DC_subdom"/>
</dbReference>
<evidence type="ECO:0000256" key="1">
    <source>
        <dbReference type="SAM" id="Phobius"/>
    </source>
</evidence>
<dbReference type="Pfam" id="PF00873">
    <property type="entry name" value="ACR_tran"/>
    <property type="match status" value="1"/>
</dbReference>
<feature type="transmembrane region" description="Helical" evidence="1">
    <location>
        <begin position="869"/>
        <end position="888"/>
    </location>
</feature>
<dbReference type="Gene3D" id="3.30.70.1430">
    <property type="entry name" value="Multidrug efflux transporter AcrB pore domain"/>
    <property type="match status" value="2"/>
</dbReference>
<feature type="transmembrane region" description="Helical" evidence="1">
    <location>
        <begin position="335"/>
        <end position="355"/>
    </location>
</feature>
<dbReference type="SUPFAM" id="SSF82866">
    <property type="entry name" value="Multidrug efflux transporter AcrB transmembrane domain"/>
    <property type="match status" value="2"/>
</dbReference>
<evidence type="ECO:0000313" key="2">
    <source>
        <dbReference type="EMBL" id="GHD30300.1"/>
    </source>
</evidence>
<feature type="transmembrane region" description="Helical" evidence="1">
    <location>
        <begin position="895"/>
        <end position="917"/>
    </location>
</feature>
<dbReference type="PANTHER" id="PTHR32063:SF18">
    <property type="entry name" value="CATION EFFLUX SYSTEM PROTEIN"/>
    <property type="match status" value="1"/>
</dbReference>
<dbReference type="AlphaFoldDB" id="A0A918XGJ4"/>
<feature type="transmembrane region" description="Helical" evidence="1">
    <location>
        <begin position="436"/>
        <end position="454"/>
    </location>
</feature>
<feature type="transmembrane region" description="Helical" evidence="1">
    <location>
        <begin position="923"/>
        <end position="945"/>
    </location>
</feature>
<dbReference type="PANTHER" id="PTHR32063">
    <property type="match status" value="1"/>
</dbReference>
<dbReference type="SUPFAM" id="SSF82714">
    <property type="entry name" value="Multidrug efflux transporter AcrB TolC docking domain, DN and DC subdomains"/>
    <property type="match status" value="2"/>
</dbReference>
<name>A0A918XGJ4_9GAMM</name>
<dbReference type="PRINTS" id="PR00702">
    <property type="entry name" value="ACRIFLAVINRP"/>
</dbReference>
<feature type="transmembrane region" description="Helical" evidence="1">
    <location>
        <begin position="362"/>
        <end position="383"/>
    </location>
</feature>
<gene>
    <name evidence="2" type="ORF">GCM10007053_11930</name>
</gene>
<dbReference type="RefSeq" id="WP_189476127.1">
    <property type="nucleotide sequence ID" value="NZ_BMYM01000001.1"/>
</dbReference>
<reference evidence="2" key="2">
    <citation type="submission" date="2020-09" db="EMBL/GenBank/DDBJ databases">
        <authorList>
            <person name="Sun Q."/>
            <person name="Kim S."/>
        </authorList>
    </citation>
    <scope>NUCLEOTIDE SEQUENCE</scope>
    <source>
        <strain evidence="2">KCTC 23430</strain>
    </source>
</reference>
<feature type="transmembrane region" description="Helical" evidence="1">
    <location>
        <begin position="529"/>
        <end position="549"/>
    </location>
</feature>
<evidence type="ECO:0000313" key="3">
    <source>
        <dbReference type="Proteomes" id="UP000644693"/>
    </source>
</evidence>
<accession>A0A918XGJ4</accession>
<proteinExistence type="predicted"/>
<dbReference type="Gene3D" id="3.30.2090.10">
    <property type="entry name" value="Multidrug efflux transporter AcrB TolC docking domain, DN and DC subdomains"/>
    <property type="match status" value="2"/>
</dbReference>